<organism evidence="8">
    <name type="scientific">Brachypodium distachyon</name>
    <name type="common">Purple false brome</name>
    <name type="synonym">Trachynia distachya</name>
    <dbReference type="NCBI Taxonomy" id="15368"/>
    <lineage>
        <taxon>Eukaryota</taxon>
        <taxon>Viridiplantae</taxon>
        <taxon>Streptophyta</taxon>
        <taxon>Embryophyta</taxon>
        <taxon>Tracheophyta</taxon>
        <taxon>Spermatophyta</taxon>
        <taxon>Magnoliopsida</taxon>
        <taxon>Liliopsida</taxon>
        <taxon>Poales</taxon>
        <taxon>Poaceae</taxon>
        <taxon>BOP clade</taxon>
        <taxon>Pooideae</taxon>
        <taxon>Stipodae</taxon>
        <taxon>Brachypodieae</taxon>
        <taxon>Brachypodium</taxon>
    </lineage>
</organism>
<evidence type="ECO:0000313" key="9">
    <source>
        <dbReference type="EnsemblPlants" id="KQJ93405"/>
    </source>
</evidence>
<dbReference type="OrthoDB" id="720715at2759"/>
<evidence type="ECO:0000256" key="1">
    <source>
        <dbReference type="ARBA" id="ARBA00004123"/>
    </source>
</evidence>
<dbReference type="PANTHER" id="PTHR31677">
    <property type="entry name" value="AP2 DOMAIN CLASS TRANSCRIPTION FACTOR"/>
    <property type="match status" value="1"/>
</dbReference>
<dbReference type="InterPro" id="IPR036955">
    <property type="entry name" value="AP2/ERF_dom_sf"/>
</dbReference>
<dbReference type="Pfam" id="PF00847">
    <property type="entry name" value="AP2"/>
    <property type="match status" value="1"/>
</dbReference>
<dbReference type="RefSeq" id="XP_010236272.1">
    <property type="nucleotide sequence ID" value="XM_010237970.1"/>
</dbReference>
<keyword evidence="3" id="KW-0238">DNA-binding</keyword>
<dbReference type="SMART" id="SM00380">
    <property type="entry name" value="AP2"/>
    <property type="match status" value="2"/>
</dbReference>
<evidence type="ECO:0000256" key="2">
    <source>
        <dbReference type="ARBA" id="ARBA00023015"/>
    </source>
</evidence>
<dbReference type="EMBL" id="CM000882">
    <property type="protein sequence ID" value="KQJ93405.1"/>
    <property type="molecule type" value="Genomic_DNA"/>
</dbReference>
<keyword evidence="10" id="KW-1185">Reference proteome</keyword>
<feature type="domain" description="AP2/ERF" evidence="7">
    <location>
        <begin position="119"/>
        <end position="202"/>
    </location>
</feature>
<feature type="region of interest" description="Disordered" evidence="6">
    <location>
        <begin position="123"/>
        <end position="163"/>
    </location>
</feature>
<dbReference type="AlphaFoldDB" id="A0A0Q3LLQ7"/>
<accession>A0A0Q3LLQ7</accession>
<evidence type="ECO:0000313" key="10">
    <source>
        <dbReference type="Proteomes" id="UP000008810"/>
    </source>
</evidence>
<dbReference type="Proteomes" id="UP000008810">
    <property type="component" value="Chromosome 3"/>
</dbReference>
<evidence type="ECO:0000259" key="7">
    <source>
        <dbReference type="PROSITE" id="PS51032"/>
    </source>
</evidence>
<dbReference type="GO" id="GO:0003700">
    <property type="term" value="F:DNA-binding transcription factor activity"/>
    <property type="evidence" value="ECO:0000318"/>
    <property type="project" value="GO_Central"/>
</dbReference>
<dbReference type="Gene3D" id="3.30.730.10">
    <property type="entry name" value="AP2/ERF domain"/>
    <property type="match status" value="2"/>
</dbReference>
<evidence type="ECO:0000256" key="3">
    <source>
        <dbReference type="ARBA" id="ARBA00023125"/>
    </source>
</evidence>
<dbReference type="SUPFAM" id="SSF54171">
    <property type="entry name" value="DNA-binding domain"/>
    <property type="match status" value="2"/>
</dbReference>
<reference evidence="8" key="2">
    <citation type="submission" date="2017-06" db="EMBL/GenBank/DDBJ databases">
        <title>WGS assembly of Brachypodium distachyon.</title>
        <authorList>
            <consortium name="The International Brachypodium Initiative"/>
            <person name="Lucas S."/>
            <person name="Harmon-Smith M."/>
            <person name="Lail K."/>
            <person name="Tice H."/>
            <person name="Grimwood J."/>
            <person name="Bruce D."/>
            <person name="Barry K."/>
            <person name="Shu S."/>
            <person name="Lindquist E."/>
            <person name="Wang M."/>
            <person name="Pitluck S."/>
            <person name="Vogel J.P."/>
            <person name="Garvin D.F."/>
            <person name="Mockler T.C."/>
            <person name="Schmutz J."/>
            <person name="Rokhsar D."/>
            <person name="Bevan M.W."/>
        </authorList>
    </citation>
    <scope>NUCLEOTIDE SEQUENCE</scope>
    <source>
        <strain evidence="8">Bd21</strain>
    </source>
</reference>
<reference evidence="8 9" key="1">
    <citation type="journal article" date="2010" name="Nature">
        <title>Genome sequencing and analysis of the model grass Brachypodium distachyon.</title>
        <authorList>
            <consortium name="International Brachypodium Initiative"/>
        </authorList>
    </citation>
    <scope>NUCLEOTIDE SEQUENCE [LARGE SCALE GENOMIC DNA]</scope>
    <source>
        <strain evidence="8 9">Bd21</strain>
    </source>
</reference>
<dbReference type="PROSITE" id="PS51032">
    <property type="entry name" value="AP2_ERF"/>
    <property type="match status" value="2"/>
</dbReference>
<dbReference type="InterPro" id="IPR016177">
    <property type="entry name" value="DNA-bd_dom_sf"/>
</dbReference>
<gene>
    <name evidence="9" type="primary">LOC104583935</name>
    <name evidence="8" type="ORF">BRADI_3g04375v3</name>
</gene>
<evidence type="ECO:0000313" key="8">
    <source>
        <dbReference type="EMBL" id="KQJ93405.1"/>
    </source>
</evidence>
<proteinExistence type="predicted"/>
<dbReference type="Gramene" id="KQJ93405">
    <property type="protein sequence ID" value="KQJ93405"/>
    <property type="gene ID" value="BRADI_3g04375v3"/>
</dbReference>
<evidence type="ECO:0000256" key="5">
    <source>
        <dbReference type="ARBA" id="ARBA00023242"/>
    </source>
</evidence>
<dbReference type="InterPro" id="IPR001471">
    <property type="entry name" value="AP2/ERF_dom"/>
</dbReference>
<feature type="domain" description="AP2/ERF" evidence="7">
    <location>
        <begin position="39"/>
        <end position="98"/>
    </location>
</feature>
<keyword evidence="5" id="KW-0539">Nucleus</keyword>
<dbReference type="GO" id="GO:0005634">
    <property type="term" value="C:nucleus"/>
    <property type="evidence" value="ECO:0000318"/>
    <property type="project" value="GO_Central"/>
</dbReference>
<keyword evidence="2" id="KW-0805">Transcription regulation</keyword>
<reference evidence="9" key="3">
    <citation type="submission" date="2018-08" db="UniProtKB">
        <authorList>
            <consortium name="EnsemblPlants"/>
        </authorList>
    </citation>
    <scope>IDENTIFICATION</scope>
    <source>
        <strain evidence="9">cv. Bd21</strain>
    </source>
</reference>
<feature type="compositionally biased region" description="Basic residues" evidence="6">
    <location>
        <begin position="18"/>
        <end position="31"/>
    </location>
</feature>
<dbReference type="EnsemblPlants" id="KQJ93405">
    <property type="protein sequence ID" value="KQJ93405"/>
    <property type="gene ID" value="BRADI_3g04375v3"/>
</dbReference>
<dbReference type="GO" id="GO:0000976">
    <property type="term" value="F:transcription cis-regulatory region binding"/>
    <property type="evidence" value="ECO:0000318"/>
    <property type="project" value="GO_Central"/>
</dbReference>
<dbReference type="STRING" id="15368.A0A0Q3LLQ7"/>
<comment type="subcellular location">
    <subcellularLocation>
        <location evidence="1">Nucleus</location>
    </subcellularLocation>
</comment>
<protein>
    <recommendedName>
        <fullName evidence="7">AP2/ERF domain-containing protein</fullName>
    </recommendedName>
</protein>
<dbReference type="KEGG" id="bdi:104583935"/>
<name>A0A0Q3LLQ7_BRADI</name>
<evidence type="ECO:0000256" key="6">
    <source>
        <dbReference type="SAM" id="MobiDB-lite"/>
    </source>
</evidence>
<feature type="region of interest" description="Disordered" evidence="6">
    <location>
        <begin position="1"/>
        <end position="32"/>
    </location>
</feature>
<feature type="compositionally biased region" description="Low complexity" evidence="6">
    <location>
        <begin position="141"/>
        <end position="152"/>
    </location>
</feature>
<sequence length="271" mass="28769">MAVERDDDDKSQSVASVTRKRKKKKTTTKKKGLAEVRTAYRGVRRRGGKYRAQIWDGKCQTTAWLGSFDTAEEAARAYDAAAIALHGAAAAAAMTNFKSPAAAAAAPAAPLADADIDAHVHGIGPKKEAPVPVMDSKSVQGGREAAAAPRPAKSTPRSGFRGVYQSSTERWLGTFDAALEAAGAYDEAAVGLYGARAITNFEQPPPTAAANGGAEEPSPMHLLNDFPELTAPDFLESLIPGPQDHDLLTDLPPEEWQQQVHELLHGMDMVA</sequence>
<dbReference type="GeneID" id="104583935"/>
<evidence type="ECO:0000256" key="4">
    <source>
        <dbReference type="ARBA" id="ARBA00023163"/>
    </source>
</evidence>
<keyword evidence="4" id="KW-0804">Transcription</keyword>
<dbReference type="PANTHER" id="PTHR31677:SF75">
    <property type="entry name" value="ETHYLENE-RESPONSIVE TRANSCRIPTION FACTOR ERF084"/>
    <property type="match status" value="1"/>
</dbReference>